<evidence type="ECO:0000313" key="2">
    <source>
        <dbReference type="EMBL" id="WYF44602.1"/>
    </source>
</evidence>
<protein>
    <submittedName>
        <fullName evidence="2">Uncharacterized protein</fullName>
    </submittedName>
</protein>
<reference evidence="2" key="1">
    <citation type="submission" date="2024-03" db="EMBL/GenBank/DDBJ databases">
        <title>Deinococcus weizhi sp. nov., isolated from human skin.</title>
        <authorList>
            <person name="Wei Z."/>
            <person name="Tian F."/>
            <person name="Yang C."/>
            <person name="Xin L.T."/>
            <person name="Wen Z.J."/>
            <person name="Lan K.C."/>
            <person name="Yu L."/>
            <person name="Zhe W."/>
            <person name="Dan F.D."/>
            <person name="Jun W."/>
            <person name="Rui Z."/>
            <person name="Yong X.J."/>
            <person name="Ting Y."/>
            <person name="Wei X."/>
            <person name="Xu Z.G."/>
            <person name="Xin Z."/>
            <person name="Dong F.G."/>
            <person name="Ni X.M."/>
            <person name="Zheng M.G."/>
            <person name="Chun Y."/>
            <person name="Qian W.X."/>
        </authorList>
    </citation>
    <scope>NUCLEOTIDE SEQUENCE</scope>
    <source>
        <strain evidence="2">VB142</strain>
    </source>
</reference>
<dbReference type="RefSeq" id="WP_339095791.1">
    <property type="nucleotide sequence ID" value="NZ_CP149782.1"/>
</dbReference>
<proteinExistence type="predicted"/>
<feature type="chain" id="PRO_5043929796" evidence="1">
    <location>
        <begin position="22"/>
        <end position="133"/>
    </location>
</feature>
<evidence type="ECO:0000256" key="1">
    <source>
        <dbReference type="SAM" id="SignalP"/>
    </source>
</evidence>
<sequence length="133" mass="14414">MLKPFLLVLTLGGVAADLAVAAPAPVVRNFGLSEPQRRAIWTHTMRGQLSIAEQTQDEGLTRMLSAETKGEKRTAQSASLSCALMSRIDAQAARQPPLIDELHARIRRAYGLSQAALDGILREGEQKGWALPL</sequence>
<dbReference type="AlphaFoldDB" id="A0AAU6Q2V5"/>
<organism evidence="2">
    <name type="scientific">Deinococcus sp. VB142</name>
    <dbReference type="NCBI Taxonomy" id="3112952"/>
    <lineage>
        <taxon>Bacteria</taxon>
        <taxon>Thermotogati</taxon>
        <taxon>Deinococcota</taxon>
        <taxon>Deinococci</taxon>
        <taxon>Deinococcales</taxon>
        <taxon>Deinococcaceae</taxon>
        <taxon>Deinococcus</taxon>
    </lineage>
</organism>
<feature type="signal peptide" evidence="1">
    <location>
        <begin position="1"/>
        <end position="21"/>
    </location>
</feature>
<gene>
    <name evidence="2" type="ORF">WDJ50_00345</name>
</gene>
<name>A0AAU6Q2V5_9DEIO</name>
<accession>A0AAU6Q2V5</accession>
<dbReference type="EMBL" id="CP149782">
    <property type="protein sequence ID" value="WYF44602.1"/>
    <property type="molecule type" value="Genomic_DNA"/>
</dbReference>
<keyword evidence="1" id="KW-0732">Signal</keyword>